<keyword evidence="1" id="KW-0805">Transcription regulation</keyword>
<gene>
    <name evidence="5" type="ORF">DX912_09250</name>
</gene>
<dbReference type="SMART" id="SM00895">
    <property type="entry name" value="FCD"/>
    <property type="match status" value="1"/>
</dbReference>
<dbReference type="CDD" id="cd07377">
    <property type="entry name" value="WHTH_GntR"/>
    <property type="match status" value="1"/>
</dbReference>
<dbReference type="EMBL" id="QTJR01000005">
    <property type="protein sequence ID" value="RDY67449.1"/>
    <property type="molecule type" value="Genomic_DNA"/>
</dbReference>
<dbReference type="InterPro" id="IPR000524">
    <property type="entry name" value="Tscrpt_reg_HTH_GntR"/>
</dbReference>
<dbReference type="SUPFAM" id="SSF48008">
    <property type="entry name" value="GntR ligand-binding domain-like"/>
    <property type="match status" value="1"/>
</dbReference>
<dbReference type="InterPro" id="IPR036388">
    <property type="entry name" value="WH-like_DNA-bd_sf"/>
</dbReference>
<evidence type="ECO:0000259" key="4">
    <source>
        <dbReference type="PROSITE" id="PS50949"/>
    </source>
</evidence>
<dbReference type="InterPro" id="IPR036390">
    <property type="entry name" value="WH_DNA-bd_sf"/>
</dbReference>
<dbReference type="PANTHER" id="PTHR43537:SF44">
    <property type="entry name" value="GNTR FAMILY REGULATORY PROTEIN"/>
    <property type="match status" value="1"/>
</dbReference>
<dbReference type="Pfam" id="PF07729">
    <property type="entry name" value="FCD"/>
    <property type="match status" value="1"/>
</dbReference>
<reference evidence="5 6" key="1">
    <citation type="submission" date="2018-08" db="EMBL/GenBank/DDBJ databases">
        <title>Lysobacter soli KCTC 22011, whole genome shotgun sequence.</title>
        <authorList>
            <person name="Zhang X."/>
            <person name="Feng G."/>
            <person name="Zhu H."/>
        </authorList>
    </citation>
    <scope>NUCLEOTIDE SEQUENCE [LARGE SCALE GENOMIC DNA]</scope>
    <source>
        <strain evidence="5 6">KCTC 22011</strain>
    </source>
</reference>
<keyword evidence="6" id="KW-1185">Reference proteome</keyword>
<proteinExistence type="predicted"/>
<dbReference type="Gene3D" id="1.20.120.530">
    <property type="entry name" value="GntR ligand-binding domain-like"/>
    <property type="match status" value="1"/>
</dbReference>
<keyword evidence="2" id="KW-0238">DNA-binding</keyword>
<dbReference type="Pfam" id="PF00392">
    <property type="entry name" value="GntR"/>
    <property type="match status" value="1"/>
</dbReference>
<keyword evidence="3" id="KW-0804">Transcription</keyword>
<dbReference type="PRINTS" id="PR00035">
    <property type="entry name" value="HTHGNTR"/>
</dbReference>
<dbReference type="Gene3D" id="1.10.10.10">
    <property type="entry name" value="Winged helix-like DNA-binding domain superfamily/Winged helix DNA-binding domain"/>
    <property type="match status" value="1"/>
</dbReference>
<dbReference type="Proteomes" id="UP000256829">
    <property type="component" value="Unassembled WGS sequence"/>
</dbReference>
<evidence type="ECO:0000313" key="5">
    <source>
        <dbReference type="EMBL" id="RDY67449.1"/>
    </source>
</evidence>
<evidence type="ECO:0000256" key="1">
    <source>
        <dbReference type="ARBA" id="ARBA00023015"/>
    </source>
</evidence>
<evidence type="ECO:0000313" key="6">
    <source>
        <dbReference type="Proteomes" id="UP000256829"/>
    </source>
</evidence>
<organism evidence="5 6">
    <name type="scientific">Lysobacter soli</name>
    <dbReference type="NCBI Taxonomy" id="453783"/>
    <lineage>
        <taxon>Bacteria</taxon>
        <taxon>Pseudomonadati</taxon>
        <taxon>Pseudomonadota</taxon>
        <taxon>Gammaproteobacteria</taxon>
        <taxon>Lysobacterales</taxon>
        <taxon>Lysobacteraceae</taxon>
        <taxon>Lysobacter</taxon>
    </lineage>
</organism>
<feature type="domain" description="HTH gntR-type" evidence="4">
    <location>
        <begin position="14"/>
        <end position="82"/>
    </location>
</feature>
<evidence type="ECO:0000256" key="3">
    <source>
        <dbReference type="ARBA" id="ARBA00023163"/>
    </source>
</evidence>
<dbReference type="GO" id="GO:0003700">
    <property type="term" value="F:DNA-binding transcription factor activity"/>
    <property type="evidence" value="ECO:0007669"/>
    <property type="project" value="InterPro"/>
</dbReference>
<dbReference type="InterPro" id="IPR011711">
    <property type="entry name" value="GntR_C"/>
</dbReference>
<dbReference type="SUPFAM" id="SSF46785">
    <property type="entry name" value="Winged helix' DNA-binding domain"/>
    <property type="match status" value="1"/>
</dbReference>
<dbReference type="PROSITE" id="PS50949">
    <property type="entry name" value="HTH_GNTR"/>
    <property type="match status" value="1"/>
</dbReference>
<dbReference type="PANTHER" id="PTHR43537">
    <property type="entry name" value="TRANSCRIPTIONAL REGULATOR, GNTR FAMILY"/>
    <property type="match status" value="1"/>
</dbReference>
<dbReference type="GO" id="GO:0003677">
    <property type="term" value="F:DNA binding"/>
    <property type="evidence" value="ECO:0007669"/>
    <property type="project" value="UniProtKB-KW"/>
</dbReference>
<protein>
    <submittedName>
        <fullName evidence="5">FadR family transcriptional regulator</fullName>
    </submittedName>
</protein>
<dbReference type="InterPro" id="IPR008920">
    <property type="entry name" value="TF_FadR/GntR_C"/>
</dbReference>
<dbReference type="AlphaFoldDB" id="A0A3D8VDX1"/>
<sequence length="244" mass="27286">MRRGGGPVRQIAVRNLHNQVIQELGRLIVSGEIKPGELLPREEALAQRMAVSRTALREALKVLGSKGLIETKQKTGSRVRDTRYWNQLDADILAWRCASMPTEDFVEKLVEMREIIEPAAAAAAARKRTPEQLARIKSAYEAMDAATDLDAWAKADLEFHECVLDAANNELMGSLFSVIDTALGAYFLLSAKTAVDFKYSLPRHFAVYDAIRLKRPEQAREAMHGMIVDSRANIKGRRARKTAR</sequence>
<dbReference type="SMART" id="SM00345">
    <property type="entry name" value="HTH_GNTR"/>
    <property type="match status" value="1"/>
</dbReference>
<comment type="caution">
    <text evidence="5">The sequence shown here is derived from an EMBL/GenBank/DDBJ whole genome shotgun (WGS) entry which is preliminary data.</text>
</comment>
<evidence type="ECO:0000256" key="2">
    <source>
        <dbReference type="ARBA" id="ARBA00023125"/>
    </source>
</evidence>
<accession>A0A3D8VDX1</accession>
<name>A0A3D8VDX1_9GAMM</name>